<dbReference type="SUPFAM" id="SSF47413">
    <property type="entry name" value="lambda repressor-like DNA-binding domains"/>
    <property type="match status" value="1"/>
</dbReference>
<comment type="caution">
    <text evidence="2">The sequence shown here is derived from an EMBL/GenBank/DDBJ whole genome shotgun (WGS) entry which is preliminary data.</text>
</comment>
<dbReference type="GO" id="GO:0003677">
    <property type="term" value="F:DNA binding"/>
    <property type="evidence" value="ECO:0007669"/>
    <property type="project" value="InterPro"/>
</dbReference>
<dbReference type="InterPro" id="IPR010982">
    <property type="entry name" value="Lambda_DNA-bd_dom_sf"/>
</dbReference>
<gene>
    <name evidence="2" type="ORF">B5G26_04295</name>
</gene>
<dbReference type="RefSeq" id="WP_087988832.1">
    <property type="nucleotide sequence ID" value="NZ_CAJFIW010000041.1"/>
</dbReference>
<dbReference type="EMBL" id="NFHM01000004">
    <property type="protein sequence ID" value="OUN44866.1"/>
    <property type="molecule type" value="Genomic_DNA"/>
</dbReference>
<evidence type="ECO:0000313" key="3">
    <source>
        <dbReference type="Proteomes" id="UP000195455"/>
    </source>
</evidence>
<organism evidence="2 3">
    <name type="scientific">Anaerotignum lactatifermentans</name>
    <dbReference type="NCBI Taxonomy" id="160404"/>
    <lineage>
        <taxon>Bacteria</taxon>
        <taxon>Bacillati</taxon>
        <taxon>Bacillota</taxon>
        <taxon>Clostridia</taxon>
        <taxon>Lachnospirales</taxon>
        <taxon>Anaerotignaceae</taxon>
        <taxon>Anaerotignum</taxon>
    </lineage>
</organism>
<evidence type="ECO:0000259" key="1">
    <source>
        <dbReference type="PROSITE" id="PS50943"/>
    </source>
</evidence>
<accession>A0A1Y3U7W1</accession>
<proteinExistence type="predicted"/>
<dbReference type="CDD" id="cd00093">
    <property type="entry name" value="HTH_XRE"/>
    <property type="match status" value="1"/>
</dbReference>
<name>A0A1Y3U7W1_9FIRM</name>
<dbReference type="InterPro" id="IPR001387">
    <property type="entry name" value="Cro/C1-type_HTH"/>
</dbReference>
<protein>
    <recommendedName>
        <fullName evidence="1">HTH cro/C1-type domain-containing protein</fullName>
    </recommendedName>
</protein>
<dbReference type="PROSITE" id="PS50943">
    <property type="entry name" value="HTH_CROC1"/>
    <property type="match status" value="1"/>
</dbReference>
<evidence type="ECO:0000313" key="2">
    <source>
        <dbReference type="EMBL" id="OUN44866.1"/>
    </source>
</evidence>
<reference evidence="3" key="1">
    <citation type="submission" date="2017-04" db="EMBL/GenBank/DDBJ databases">
        <title>Function of individual gut microbiota members based on whole genome sequencing of pure cultures obtained from chicken caecum.</title>
        <authorList>
            <person name="Medvecky M."/>
            <person name="Cejkova D."/>
            <person name="Polansky O."/>
            <person name="Karasova D."/>
            <person name="Kubasova T."/>
            <person name="Cizek A."/>
            <person name="Rychlik I."/>
        </authorList>
    </citation>
    <scope>NUCLEOTIDE SEQUENCE [LARGE SCALE GENOMIC DNA]</scope>
    <source>
        <strain evidence="3">An75</strain>
    </source>
</reference>
<dbReference type="Proteomes" id="UP000195455">
    <property type="component" value="Unassembled WGS sequence"/>
</dbReference>
<feature type="domain" description="HTH cro/C1-type" evidence="1">
    <location>
        <begin position="21"/>
        <end position="62"/>
    </location>
</feature>
<dbReference type="AlphaFoldDB" id="A0A1Y3U7W1"/>
<sequence length="191" mass="21227">MGLGQNIKTILDAKQRTVPWLAKASGVPASTIYSMIRNSSKSTDDTTLSRLSTALRVPPDILTSSTIEYPLTTENIAAYDKTFKSADYTDALANAIFNTGAGFYLDDIIKIAIYNVALSIPDSEVKKALLYEVEHAETVNDDYFSLALLLSYYYQFNSFGRNALLQRAKELSLIPDFIAKNDNTDKDQEDK</sequence>
<dbReference type="Gene3D" id="1.10.260.40">
    <property type="entry name" value="lambda repressor-like DNA-binding domains"/>
    <property type="match status" value="1"/>
</dbReference>